<dbReference type="EMBL" id="CP015105">
    <property type="protein sequence ID" value="ASJ13049.1"/>
    <property type="molecule type" value="Genomic_DNA"/>
</dbReference>
<dbReference type="Gene3D" id="3.40.1190.20">
    <property type="match status" value="1"/>
</dbReference>
<dbReference type="Proteomes" id="UP000182125">
    <property type="component" value="Unassembled WGS sequence"/>
</dbReference>
<dbReference type="InterPro" id="IPR029056">
    <property type="entry name" value="Ribokinase-like"/>
</dbReference>
<dbReference type="Pfam" id="PF00294">
    <property type="entry name" value="PfkB"/>
    <property type="match status" value="1"/>
</dbReference>
<dbReference type="InterPro" id="IPR011611">
    <property type="entry name" value="PfkB_dom"/>
</dbReference>
<reference evidence="4" key="3">
    <citation type="submission" date="2016-10" db="EMBL/GenBank/DDBJ databases">
        <authorList>
            <person name="Varghese N."/>
            <person name="Submissions S."/>
        </authorList>
    </citation>
    <scope>NUCLEOTIDE SEQUENCE [LARGE SCALE GENOMIC DNA]</scope>
    <source>
        <strain evidence="4">OGL-20</strain>
    </source>
</reference>
<dbReference type="AlphaFoldDB" id="A0A1I0M0K0"/>
<reference evidence="3" key="2">
    <citation type="submission" date="2016-10" db="EMBL/GenBank/DDBJ databases">
        <authorList>
            <person name="de Groot N.N."/>
        </authorList>
    </citation>
    <scope>NUCLEOTIDE SEQUENCE [LARGE SCALE GENOMIC DNA]</scope>
    <source>
        <strain evidence="3">OGL-20</strain>
    </source>
</reference>
<dbReference type="GO" id="GO:0016301">
    <property type="term" value="F:kinase activity"/>
    <property type="evidence" value="ECO:0007669"/>
    <property type="project" value="UniProtKB-KW"/>
</dbReference>
<evidence type="ECO:0000313" key="5">
    <source>
        <dbReference type="Proteomes" id="UP000250136"/>
    </source>
</evidence>
<dbReference type="Proteomes" id="UP000250136">
    <property type="component" value="Chromosome"/>
</dbReference>
<evidence type="ECO:0000313" key="3">
    <source>
        <dbReference type="EMBL" id="SEV81879.1"/>
    </source>
</evidence>
<evidence type="ECO:0000313" key="2">
    <source>
        <dbReference type="EMBL" id="ASJ13049.1"/>
    </source>
</evidence>
<reference evidence="2 5" key="1">
    <citation type="submission" date="2016-04" db="EMBL/GenBank/DDBJ databases">
        <title>Complete genome sequence of Thermococcus thioreducens type strain OGL-20P.</title>
        <authorList>
            <person name="Oger P.M."/>
        </authorList>
    </citation>
    <scope>NUCLEOTIDE SEQUENCE [LARGE SCALE GENOMIC DNA]</scope>
    <source>
        <strain evidence="2 5">OGL-20P</strain>
    </source>
</reference>
<dbReference type="KEGG" id="ttd:A3L14_09195"/>
<evidence type="ECO:0000259" key="1">
    <source>
        <dbReference type="Pfam" id="PF00294"/>
    </source>
</evidence>
<organism evidence="3 4">
    <name type="scientific">Thermococcus thioreducens</name>
    <dbReference type="NCBI Taxonomy" id="277988"/>
    <lineage>
        <taxon>Archaea</taxon>
        <taxon>Methanobacteriati</taxon>
        <taxon>Methanobacteriota</taxon>
        <taxon>Thermococci</taxon>
        <taxon>Thermococcales</taxon>
        <taxon>Thermococcaceae</taxon>
        <taxon>Thermococcus</taxon>
    </lineage>
</organism>
<dbReference type="GeneID" id="33334599"/>
<name>A0A1I0M0K0_9EURY</name>
<keyword evidence="3" id="KW-0418">Kinase</keyword>
<feature type="domain" description="Carbohydrate kinase PfkB" evidence="1">
    <location>
        <begin position="21"/>
        <end position="260"/>
    </location>
</feature>
<sequence>MKCLLVGHLVIDTIVGGSKSETRIGGGAYYSAITLSNFCDVEVLTSVGEDFPDEWLDELRAVGIKLRIIPSEKSTAYELRYLDVNWRELRLLSKAAPISKAPVKRYDMVLLNPVANEIPPELVEKLKKKAVFLAADVQGFIRAPVPGNVMLQRTDVSFLKGLKAVHADISEMDYLKNLRPGEVEVFLASNGPETGFAYFRGSRYAYRPVRVEVKESTGAGDVFLASFSYFYTRCPFVQALKRANTFTALFLKHRSFSFSMEEVNELAMKVSVKKLNDINPRG</sequence>
<proteinExistence type="predicted"/>
<keyword evidence="5" id="KW-1185">Reference proteome</keyword>
<gene>
    <name evidence="2" type="ORF">A3L14_09195</name>
    <name evidence="3" type="ORF">SAMN05216170_0099</name>
</gene>
<dbReference type="OrthoDB" id="26949at2157"/>
<protein>
    <submittedName>
        <fullName evidence="2">Carbohydrate kinase</fullName>
    </submittedName>
    <submittedName>
        <fullName evidence="3">Fructose-1-phosphate kinase or kinase (PfkB)</fullName>
    </submittedName>
</protein>
<accession>A0A1I0M0K0</accession>
<dbReference type="SUPFAM" id="SSF53613">
    <property type="entry name" value="Ribokinase-like"/>
    <property type="match status" value="1"/>
</dbReference>
<evidence type="ECO:0000313" key="4">
    <source>
        <dbReference type="Proteomes" id="UP000182125"/>
    </source>
</evidence>
<keyword evidence="3" id="KW-0808">Transferase</keyword>
<dbReference type="RefSeq" id="WP_074631122.1">
    <property type="nucleotide sequence ID" value="NZ_CP015105.1"/>
</dbReference>
<dbReference type="EMBL" id="FOIW01000001">
    <property type="protein sequence ID" value="SEV81879.1"/>
    <property type="molecule type" value="Genomic_DNA"/>
</dbReference>